<accession>A0A7M7Q2F5</accession>
<reference evidence="1" key="1">
    <citation type="submission" date="2021-01" db="UniProtKB">
        <authorList>
            <consortium name="EnsemblMetazoa"/>
        </authorList>
    </citation>
    <scope>IDENTIFICATION</scope>
</reference>
<evidence type="ECO:0000313" key="2">
    <source>
        <dbReference type="Proteomes" id="UP000002358"/>
    </source>
</evidence>
<dbReference type="KEGG" id="nvi:107981348"/>
<dbReference type="InParanoid" id="A0A7M7Q2F5"/>
<dbReference type="RefSeq" id="XP_031779793.1">
    <property type="nucleotide sequence ID" value="XM_031923933.1"/>
</dbReference>
<sequence>MSERQMLAQKLQIDFGVSLQVLKTVENQAKEITREIPKLDGLDFMNVEKMSRKRIREEVIIHYRSQIHYRIIIIMEQKIFLVHGKNHQYFLYFSLNDQSIESQKSLTALHTHRLTSSAATLVSIA</sequence>
<dbReference type="Proteomes" id="UP000002358">
    <property type="component" value="Unassembled WGS sequence"/>
</dbReference>
<evidence type="ECO:0000313" key="1">
    <source>
        <dbReference type="EnsemblMetazoa" id="XP_031779793"/>
    </source>
</evidence>
<dbReference type="AlphaFoldDB" id="A0A7M7Q2F5"/>
<dbReference type="OrthoDB" id="2115703at2759"/>
<keyword evidence="2" id="KW-1185">Reference proteome</keyword>
<organism evidence="1 2">
    <name type="scientific">Nasonia vitripennis</name>
    <name type="common">Parasitic wasp</name>
    <dbReference type="NCBI Taxonomy" id="7425"/>
    <lineage>
        <taxon>Eukaryota</taxon>
        <taxon>Metazoa</taxon>
        <taxon>Ecdysozoa</taxon>
        <taxon>Arthropoda</taxon>
        <taxon>Hexapoda</taxon>
        <taxon>Insecta</taxon>
        <taxon>Pterygota</taxon>
        <taxon>Neoptera</taxon>
        <taxon>Endopterygota</taxon>
        <taxon>Hymenoptera</taxon>
        <taxon>Apocrita</taxon>
        <taxon>Proctotrupomorpha</taxon>
        <taxon>Chalcidoidea</taxon>
        <taxon>Pteromalidae</taxon>
        <taxon>Pteromalinae</taxon>
        <taxon>Nasonia</taxon>
    </lineage>
</organism>
<protein>
    <submittedName>
        <fullName evidence="1">Uncharacterized protein</fullName>
    </submittedName>
</protein>
<proteinExistence type="predicted"/>
<dbReference type="GeneID" id="107981348"/>
<name>A0A7M7Q2F5_NASVI</name>
<dbReference type="EnsemblMetazoa" id="XM_031923933">
    <property type="protein sequence ID" value="XP_031779793"/>
    <property type="gene ID" value="LOC107981348"/>
</dbReference>